<comment type="caution">
    <text evidence="1">The sequence shown here is derived from an EMBL/GenBank/DDBJ whole genome shotgun (WGS) entry which is preliminary data.</text>
</comment>
<evidence type="ECO:0000313" key="2">
    <source>
        <dbReference type="Proteomes" id="UP001553161"/>
    </source>
</evidence>
<name>A0ABV3L463_9RHOB</name>
<protein>
    <submittedName>
        <fullName evidence="1">Uncharacterized protein</fullName>
    </submittedName>
</protein>
<gene>
    <name evidence="1" type="ORF">AB0T83_05720</name>
</gene>
<dbReference type="EMBL" id="JBFBVU010000005">
    <property type="protein sequence ID" value="MEV8466281.1"/>
    <property type="molecule type" value="Genomic_DNA"/>
</dbReference>
<keyword evidence="2" id="KW-1185">Reference proteome</keyword>
<organism evidence="1 2">
    <name type="scientific">Meridianimarinicoccus marinus</name>
    <dbReference type="NCBI Taxonomy" id="3231483"/>
    <lineage>
        <taxon>Bacteria</taxon>
        <taxon>Pseudomonadati</taxon>
        <taxon>Pseudomonadota</taxon>
        <taxon>Alphaproteobacteria</taxon>
        <taxon>Rhodobacterales</taxon>
        <taxon>Paracoccaceae</taxon>
        <taxon>Meridianimarinicoccus</taxon>
    </lineage>
</organism>
<sequence>MFRVSLATTPNVDLPAPTPIWRRPDGPLVAFIAEGAGRALPDWVMSVAVRDAIGDGEVLERVRLDGSARASLLSDPSTLVPLYRRFTEPGAVMPENLQALRLRAQRDGRVAVLLGEDPAVLQAVGDWLAKEGAGVTPVPLSWLTR</sequence>
<proteinExistence type="predicted"/>
<reference evidence="1 2" key="1">
    <citation type="submission" date="2024-07" db="EMBL/GenBank/DDBJ databases">
        <authorList>
            <person name="Kang M."/>
        </authorList>
    </citation>
    <scope>NUCLEOTIDE SEQUENCE [LARGE SCALE GENOMIC DNA]</scope>
    <source>
        <strain evidence="1 2">DFM31</strain>
    </source>
</reference>
<accession>A0ABV3L463</accession>
<dbReference type="Proteomes" id="UP001553161">
    <property type="component" value="Unassembled WGS sequence"/>
</dbReference>
<evidence type="ECO:0000313" key="1">
    <source>
        <dbReference type="EMBL" id="MEV8466281.1"/>
    </source>
</evidence>
<dbReference type="RefSeq" id="WP_366192086.1">
    <property type="nucleotide sequence ID" value="NZ_JBFBVU010000005.1"/>
</dbReference>